<dbReference type="GO" id="GO:0051276">
    <property type="term" value="P:chromosome organization"/>
    <property type="evidence" value="ECO:0007669"/>
    <property type="project" value="InterPro"/>
</dbReference>
<name>A6UAQ1_SINMW</name>
<dbReference type="InterPro" id="IPR005335">
    <property type="entry name" value="Terminase_ssu"/>
</dbReference>
<dbReference type="Proteomes" id="UP000001108">
    <property type="component" value="Chromosome"/>
</dbReference>
<dbReference type="Pfam" id="PF03592">
    <property type="entry name" value="Terminase_2"/>
    <property type="match status" value="1"/>
</dbReference>
<dbReference type="PATRIC" id="fig|366394.8.peg.5043"/>
<dbReference type="OrthoDB" id="9813753at2"/>
<reference evidence="1 2" key="2">
    <citation type="journal article" date="2010" name="Stand. Genomic Sci.">
        <title>Complete genome sequence of the Medicago microsymbiont Ensifer (Sinorhizobium) medicae strain WSM419.</title>
        <authorList>
            <person name="Reeve W."/>
            <person name="Chain P."/>
            <person name="O'Hara G."/>
            <person name="Ardley J."/>
            <person name="Nandesena K."/>
            <person name="Brau L."/>
            <person name="Tiwari R."/>
            <person name="Malfatti S."/>
            <person name="Kiss H."/>
            <person name="Lapidus A."/>
            <person name="Copeland A."/>
            <person name="Nolan M."/>
            <person name="Land M."/>
            <person name="Hauser L."/>
            <person name="Chang Y.J."/>
            <person name="Ivanova N."/>
            <person name="Mavromatis K."/>
            <person name="Markowitz V."/>
            <person name="Kyrpides N."/>
            <person name="Gollagher M."/>
            <person name="Yates R."/>
            <person name="Dilworth M."/>
            <person name="Howieson J."/>
        </authorList>
    </citation>
    <scope>NUCLEOTIDE SEQUENCE [LARGE SCALE GENOMIC DNA]</scope>
    <source>
        <strain evidence="1 2">WSM419</strain>
    </source>
</reference>
<protein>
    <submittedName>
        <fullName evidence="1">Phage terminase small subunit</fullName>
    </submittedName>
</protein>
<organism evidence="1 2">
    <name type="scientific">Sinorhizobium medicae (strain WSM419)</name>
    <name type="common">Ensifer medicae</name>
    <dbReference type="NCBI Taxonomy" id="366394"/>
    <lineage>
        <taxon>Bacteria</taxon>
        <taxon>Pseudomonadati</taxon>
        <taxon>Pseudomonadota</taxon>
        <taxon>Alphaproteobacteria</taxon>
        <taxon>Hyphomicrobiales</taxon>
        <taxon>Rhizobiaceae</taxon>
        <taxon>Sinorhizobium/Ensifer group</taxon>
        <taxon>Sinorhizobium</taxon>
    </lineage>
</organism>
<sequence length="166" mass="18369">MPILKNARHEKFAQARAKGNTVDEAYVVAGFKANRGNAARLNANESIQERVAEIQGKGALKAEATVERVLKELSRIGFSDLRRVFDANGRLLRPEEWDDDTAAAVASVEVVIRNTGDGEVEHVHKIKVWDKNSALEKLAKHLGMFIERVEHSGSMSLNVLPEDAEL</sequence>
<dbReference type="STRING" id="366394.Smed_1897"/>
<evidence type="ECO:0000313" key="2">
    <source>
        <dbReference type="Proteomes" id="UP000001108"/>
    </source>
</evidence>
<dbReference type="EMBL" id="CP000738">
    <property type="protein sequence ID" value="ABR60731.1"/>
    <property type="molecule type" value="Genomic_DNA"/>
</dbReference>
<accession>A6UAQ1</accession>
<dbReference type="AlphaFoldDB" id="A6UAQ1"/>
<dbReference type="HOGENOM" id="CLU_1905102_0_0_5"/>
<dbReference type="KEGG" id="smd:Smed_1897"/>
<dbReference type="eggNOG" id="COG3728">
    <property type="taxonomic scope" value="Bacteria"/>
</dbReference>
<reference evidence="2" key="1">
    <citation type="submission" date="2007-06" db="EMBL/GenBank/DDBJ databases">
        <title>Complete sequence of Sinorhizobium medicae WSM419 chromosome.</title>
        <authorList>
            <consortium name="US DOE Joint Genome Institute"/>
            <person name="Copeland A."/>
            <person name="Lucas S."/>
            <person name="Lapidus A."/>
            <person name="Barry K."/>
            <person name="Glavina del Rio T."/>
            <person name="Dalin E."/>
            <person name="Tice H."/>
            <person name="Pitluck S."/>
            <person name="Chain P."/>
            <person name="Malfatti S."/>
            <person name="Shin M."/>
            <person name="Vergez L."/>
            <person name="Schmutz J."/>
            <person name="Larimer F."/>
            <person name="Land M."/>
            <person name="Hauser L."/>
            <person name="Kyrpides N."/>
            <person name="Mikhailova N."/>
            <person name="Reeve W.G."/>
            <person name="Richardson P."/>
        </authorList>
    </citation>
    <scope>NUCLEOTIDE SEQUENCE [LARGE SCALE GENOMIC DNA]</scope>
    <source>
        <strain evidence="2">WSM419</strain>
    </source>
</reference>
<dbReference type="RefSeq" id="WP_011976030.1">
    <property type="nucleotide sequence ID" value="NC_009636.1"/>
</dbReference>
<gene>
    <name evidence="1" type="ordered locus">Smed_1897</name>
</gene>
<evidence type="ECO:0000313" key="1">
    <source>
        <dbReference type="EMBL" id="ABR60731.1"/>
    </source>
</evidence>
<proteinExistence type="predicted"/>